<evidence type="ECO:0000256" key="1">
    <source>
        <dbReference type="SAM" id="Phobius"/>
    </source>
</evidence>
<gene>
    <name evidence="2" type="ORF">C8P68_101757</name>
</gene>
<sequence length="46" mass="5563">MLKNYLKIAWRNLWKHQFYTAINIFGLALSMGCSIILYLYQLSFKF</sequence>
<reference evidence="2 3" key="1">
    <citation type="submission" date="2018-04" db="EMBL/GenBank/DDBJ databases">
        <title>Genomic Encyclopedia of Archaeal and Bacterial Type Strains, Phase II (KMG-II): from individual species to whole genera.</title>
        <authorList>
            <person name="Goeker M."/>
        </authorList>
    </citation>
    <scope>NUCLEOTIDE SEQUENCE [LARGE SCALE GENOMIC DNA]</scope>
    <source>
        <strain evidence="2 3">DSM 26809</strain>
    </source>
</reference>
<comment type="caution">
    <text evidence="2">The sequence shown here is derived from an EMBL/GenBank/DDBJ whole genome shotgun (WGS) entry which is preliminary data.</text>
</comment>
<evidence type="ECO:0000313" key="3">
    <source>
        <dbReference type="Proteomes" id="UP000244168"/>
    </source>
</evidence>
<evidence type="ECO:0000313" key="2">
    <source>
        <dbReference type="EMBL" id="PTR01523.1"/>
    </source>
</evidence>
<dbReference type="RefSeq" id="WP_170113533.1">
    <property type="nucleotide sequence ID" value="NZ_CP160205.1"/>
</dbReference>
<feature type="transmembrane region" description="Helical" evidence="1">
    <location>
        <begin position="21"/>
        <end position="40"/>
    </location>
</feature>
<dbReference type="PROSITE" id="PS51257">
    <property type="entry name" value="PROKAR_LIPOPROTEIN"/>
    <property type="match status" value="1"/>
</dbReference>
<organism evidence="2 3">
    <name type="scientific">Mucilaginibacter yixingensis</name>
    <dbReference type="NCBI Taxonomy" id="1295612"/>
    <lineage>
        <taxon>Bacteria</taxon>
        <taxon>Pseudomonadati</taxon>
        <taxon>Bacteroidota</taxon>
        <taxon>Sphingobacteriia</taxon>
        <taxon>Sphingobacteriales</taxon>
        <taxon>Sphingobacteriaceae</taxon>
        <taxon>Mucilaginibacter</taxon>
    </lineage>
</organism>
<keyword evidence="1" id="KW-0812">Transmembrane</keyword>
<keyword evidence="1" id="KW-1133">Transmembrane helix</keyword>
<dbReference type="AlphaFoldDB" id="A0A2T5JGF8"/>
<keyword evidence="1" id="KW-0472">Membrane</keyword>
<name>A0A2T5JGF8_9SPHI</name>
<proteinExistence type="predicted"/>
<dbReference type="EMBL" id="QAOQ01000001">
    <property type="protein sequence ID" value="PTR01523.1"/>
    <property type="molecule type" value="Genomic_DNA"/>
</dbReference>
<protein>
    <submittedName>
        <fullName evidence="2">Uncharacterized protein</fullName>
    </submittedName>
</protein>
<dbReference type="Proteomes" id="UP000244168">
    <property type="component" value="Unassembled WGS sequence"/>
</dbReference>
<accession>A0A2T5JGF8</accession>
<keyword evidence="3" id="KW-1185">Reference proteome</keyword>